<dbReference type="EMBL" id="CAJHCQ010000007">
    <property type="protein sequence ID" value="CAD6536202.1"/>
    <property type="molecule type" value="Genomic_DNA"/>
</dbReference>
<accession>A0ABM8NP75</accession>
<reference evidence="1 2" key="1">
    <citation type="submission" date="2020-10" db="EMBL/GenBank/DDBJ databases">
        <authorList>
            <person name="Peeters C."/>
        </authorList>
    </citation>
    <scope>NUCLEOTIDE SEQUENCE [LARGE SCALE GENOMIC DNA]</scope>
    <source>
        <strain evidence="1 2">LMG 27952</strain>
    </source>
</reference>
<organism evidence="1 2">
    <name type="scientific">Paraburkholderia hiiakae</name>
    <dbReference type="NCBI Taxonomy" id="1081782"/>
    <lineage>
        <taxon>Bacteria</taxon>
        <taxon>Pseudomonadati</taxon>
        <taxon>Pseudomonadota</taxon>
        <taxon>Betaproteobacteria</taxon>
        <taxon>Burkholderiales</taxon>
        <taxon>Burkholderiaceae</taxon>
        <taxon>Paraburkholderia</taxon>
    </lineage>
</organism>
<dbReference type="Proteomes" id="UP000656319">
    <property type="component" value="Unassembled WGS sequence"/>
</dbReference>
<sequence>MVPLCRRFGGKFRPDFMPVGRTKVAARNSAAGFALDRNAKLFTSDALSVDDVPKEGMRRTAPNGEPLAI</sequence>
<gene>
    <name evidence="1" type="ORF">LMG27952_03118</name>
</gene>
<protein>
    <submittedName>
        <fullName evidence="1">Uncharacterized protein</fullName>
    </submittedName>
</protein>
<proteinExistence type="predicted"/>
<comment type="caution">
    <text evidence="1">The sequence shown here is derived from an EMBL/GenBank/DDBJ whole genome shotgun (WGS) entry which is preliminary data.</text>
</comment>
<evidence type="ECO:0000313" key="2">
    <source>
        <dbReference type="Proteomes" id="UP000656319"/>
    </source>
</evidence>
<evidence type="ECO:0000313" key="1">
    <source>
        <dbReference type="EMBL" id="CAD6536202.1"/>
    </source>
</evidence>
<keyword evidence="2" id="KW-1185">Reference proteome</keyword>
<name>A0ABM8NP75_9BURK</name>